<name>A0A6J4V345_9BACT</name>
<proteinExistence type="predicted"/>
<evidence type="ECO:0000256" key="1">
    <source>
        <dbReference type="SAM" id="MobiDB-lite"/>
    </source>
</evidence>
<dbReference type="EMBL" id="CADCWF010000182">
    <property type="protein sequence ID" value="CAA9563436.1"/>
    <property type="molecule type" value="Genomic_DNA"/>
</dbReference>
<feature type="non-terminal residue" evidence="2">
    <location>
        <position position="32"/>
    </location>
</feature>
<dbReference type="AlphaFoldDB" id="A0A6J4V345"/>
<gene>
    <name evidence="2" type="ORF">AVDCRST_MAG59-2789</name>
</gene>
<feature type="compositionally biased region" description="Pro residues" evidence="1">
    <location>
        <begin position="22"/>
        <end position="32"/>
    </location>
</feature>
<evidence type="ECO:0000313" key="2">
    <source>
        <dbReference type="EMBL" id="CAA9563436.1"/>
    </source>
</evidence>
<accession>A0A6J4V345</accession>
<feature type="non-terminal residue" evidence="2">
    <location>
        <position position="1"/>
    </location>
</feature>
<reference evidence="2" key="1">
    <citation type="submission" date="2020-02" db="EMBL/GenBank/DDBJ databases">
        <authorList>
            <person name="Meier V. D."/>
        </authorList>
    </citation>
    <scope>NUCLEOTIDE SEQUENCE</scope>
    <source>
        <strain evidence="2">AVDCRST_MAG59</strain>
    </source>
</reference>
<organism evidence="2">
    <name type="scientific">uncultured Thermomicrobiales bacterium</name>
    <dbReference type="NCBI Taxonomy" id="1645740"/>
    <lineage>
        <taxon>Bacteria</taxon>
        <taxon>Pseudomonadati</taxon>
        <taxon>Thermomicrobiota</taxon>
        <taxon>Thermomicrobia</taxon>
        <taxon>Thermomicrobiales</taxon>
        <taxon>environmental samples</taxon>
    </lineage>
</organism>
<feature type="region of interest" description="Disordered" evidence="1">
    <location>
        <begin position="1"/>
        <end position="32"/>
    </location>
</feature>
<protein>
    <submittedName>
        <fullName evidence="2">Uncharacterized protein</fullName>
    </submittedName>
</protein>
<sequence>GGDRPGKRPAAPLARDRAREPSPSPAPRPPRN</sequence>